<evidence type="ECO:0000259" key="5">
    <source>
        <dbReference type="PROSITE" id="PS51634"/>
    </source>
</evidence>
<proteinExistence type="inferred from homology"/>
<dbReference type="SMART" id="SM01114">
    <property type="entry name" value="CXC"/>
    <property type="match status" value="2"/>
</dbReference>
<protein>
    <recommendedName>
        <fullName evidence="5">CRC domain-containing protein</fullName>
    </recommendedName>
</protein>
<dbReference type="STRING" id="1504633.A0A2T7DGG2"/>
<feature type="compositionally biased region" description="Gly residues" evidence="4">
    <location>
        <begin position="1"/>
        <end position="11"/>
    </location>
</feature>
<dbReference type="PANTHER" id="PTHR12446:SF34">
    <property type="entry name" value="PROTEIN LIN-54 HOMOLOG"/>
    <property type="match status" value="1"/>
</dbReference>
<reference evidence="6 7" key="1">
    <citation type="submission" date="2018-04" db="EMBL/GenBank/DDBJ databases">
        <title>WGS assembly of Panicum hallii var. hallii HAL2.</title>
        <authorList>
            <person name="Lovell J."/>
            <person name="Jenkins J."/>
            <person name="Lowry D."/>
            <person name="Mamidi S."/>
            <person name="Sreedasyam A."/>
            <person name="Weng X."/>
            <person name="Barry K."/>
            <person name="Bonette J."/>
            <person name="Campitelli B."/>
            <person name="Daum C."/>
            <person name="Gordon S."/>
            <person name="Gould B."/>
            <person name="Lipzen A."/>
            <person name="MacQueen A."/>
            <person name="Palacio-Mejia J."/>
            <person name="Plott C."/>
            <person name="Shakirov E."/>
            <person name="Shu S."/>
            <person name="Yoshinaga Y."/>
            <person name="Zane M."/>
            <person name="Rokhsar D."/>
            <person name="Grimwood J."/>
            <person name="Schmutz J."/>
            <person name="Juenger T."/>
        </authorList>
    </citation>
    <scope>NUCLEOTIDE SEQUENCE [LARGE SCALE GENOMIC DNA]</scope>
    <source>
        <strain evidence="7">cv. HAL2</strain>
    </source>
</reference>
<dbReference type="Proteomes" id="UP000244336">
    <property type="component" value="Chromosome 5"/>
</dbReference>
<feature type="compositionally biased region" description="Pro residues" evidence="4">
    <location>
        <begin position="122"/>
        <end position="132"/>
    </location>
</feature>
<feature type="compositionally biased region" description="Polar residues" evidence="4">
    <location>
        <begin position="222"/>
        <end position="231"/>
    </location>
</feature>
<feature type="region of interest" description="Disordered" evidence="4">
    <location>
        <begin position="404"/>
        <end position="491"/>
    </location>
</feature>
<dbReference type="GO" id="GO:0005634">
    <property type="term" value="C:nucleus"/>
    <property type="evidence" value="ECO:0007669"/>
    <property type="project" value="UniProtKB-SubCell"/>
</dbReference>
<dbReference type="InterPro" id="IPR028307">
    <property type="entry name" value="Lin-54_fam"/>
</dbReference>
<dbReference type="OrthoDB" id="6283463at2759"/>
<dbReference type="PANTHER" id="PTHR12446">
    <property type="entry name" value="TESMIN/TSO1-RELATED"/>
    <property type="match status" value="1"/>
</dbReference>
<dbReference type="AlphaFoldDB" id="A0A2T7DGG2"/>
<evidence type="ECO:0000313" key="7">
    <source>
        <dbReference type="Proteomes" id="UP000244336"/>
    </source>
</evidence>
<dbReference type="GO" id="GO:0006355">
    <property type="term" value="P:regulation of DNA-templated transcription"/>
    <property type="evidence" value="ECO:0007669"/>
    <property type="project" value="TreeGrafter"/>
</dbReference>
<feature type="compositionally biased region" description="Basic and acidic residues" evidence="4">
    <location>
        <begin position="468"/>
        <end position="482"/>
    </location>
</feature>
<evidence type="ECO:0000313" key="6">
    <source>
        <dbReference type="EMBL" id="PUZ54672.1"/>
    </source>
</evidence>
<feature type="region of interest" description="Disordered" evidence="4">
    <location>
        <begin position="587"/>
        <end position="609"/>
    </location>
</feature>
<keyword evidence="7" id="KW-1185">Reference proteome</keyword>
<organism evidence="6 7">
    <name type="scientific">Panicum hallii var. hallii</name>
    <dbReference type="NCBI Taxonomy" id="1504633"/>
    <lineage>
        <taxon>Eukaryota</taxon>
        <taxon>Viridiplantae</taxon>
        <taxon>Streptophyta</taxon>
        <taxon>Embryophyta</taxon>
        <taxon>Tracheophyta</taxon>
        <taxon>Spermatophyta</taxon>
        <taxon>Magnoliopsida</taxon>
        <taxon>Liliopsida</taxon>
        <taxon>Poales</taxon>
        <taxon>Poaceae</taxon>
        <taxon>PACMAD clade</taxon>
        <taxon>Panicoideae</taxon>
        <taxon>Panicodae</taxon>
        <taxon>Paniceae</taxon>
        <taxon>Panicinae</taxon>
        <taxon>Panicum</taxon>
        <taxon>Panicum sect. Panicum</taxon>
    </lineage>
</organism>
<dbReference type="InterPro" id="IPR033467">
    <property type="entry name" value="Tesmin/TSO1-like_CXC"/>
</dbReference>
<feature type="compositionally biased region" description="Basic and acidic residues" evidence="4">
    <location>
        <begin position="138"/>
        <end position="148"/>
    </location>
</feature>
<evidence type="ECO:0000256" key="4">
    <source>
        <dbReference type="SAM" id="MobiDB-lite"/>
    </source>
</evidence>
<dbReference type="PROSITE" id="PS51634">
    <property type="entry name" value="CRC"/>
    <property type="match status" value="1"/>
</dbReference>
<accession>A0A2T7DGG2</accession>
<evidence type="ECO:0000256" key="1">
    <source>
        <dbReference type="ARBA" id="ARBA00004123"/>
    </source>
</evidence>
<feature type="region of interest" description="Disordered" evidence="4">
    <location>
        <begin position="122"/>
        <end position="148"/>
    </location>
</feature>
<evidence type="ECO:0000256" key="3">
    <source>
        <dbReference type="ARBA" id="ARBA00023242"/>
    </source>
</evidence>
<feature type="compositionally biased region" description="Basic and acidic residues" evidence="4">
    <location>
        <begin position="409"/>
        <end position="453"/>
    </location>
</feature>
<gene>
    <name evidence="6" type="ORF">GQ55_5G150500</name>
</gene>
<sequence length="609" mass="66302">MAGKEQGGGGPPQRPPVPAASTQPPIKKLVRQLDFNTAALAGNPAMAAAAAAVSRALQPRTLPVGLQHPPQHARAAVPMGVPQQLHPRVLPVMRPHQVVGHVPLPRHAVPVAVPVPQLRPVPPQPVQRPPVAVPLKPESPKPRLRLYEGKDSTPTKKKCCNCRNSRCLKLYCECFASGAHCDGCNCTNCFNNPENEVARREAIDATLERNPDAFRPKIGSSPHANRNNEVSSDLPLVGKHNKGCHCKKSGCLKKYCECFQANILCSENCKCMDCKNFEGSEERRSLFQGDHKNSINMQQVTNAAVNGAIGATGFSSPSTSRKRKHIDPSLDHLNKEYVAQKNGHLPQKNAIPDGSIPISQSVHPPTLGPFKVTYRPLLADIVQEEDIKELCKLLVVVSGEAAKAYAGRKTQEERDAEKEDEGGGQKEDDKASSRESTNHDREGNNQDPDHKASINDNSSRGTHTGKAVLEESRPKCADDQKSNRPMSPGTLALMCDEQDTMFTTSQNAAPQQTVADNQNQSELYAEQERVVLTEFRDCLRKLVTCGRMKEERYSMAIKSETSGHPGQVNGVSRVPYPRVDVPAVVKTFPQGSSSHPVAGKPVTGHLDKN</sequence>
<dbReference type="Pfam" id="PF03638">
    <property type="entry name" value="TCR"/>
    <property type="match status" value="2"/>
</dbReference>
<dbReference type="InterPro" id="IPR005172">
    <property type="entry name" value="CRC"/>
</dbReference>
<feature type="region of interest" description="Disordered" evidence="4">
    <location>
        <begin position="212"/>
        <end position="232"/>
    </location>
</feature>
<dbReference type="EMBL" id="CM009753">
    <property type="protein sequence ID" value="PUZ54672.1"/>
    <property type="molecule type" value="Genomic_DNA"/>
</dbReference>
<feature type="domain" description="CRC" evidence="5">
    <location>
        <begin position="156"/>
        <end position="279"/>
    </location>
</feature>
<keyword evidence="3" id="KW-0539">Nucleus</keyword>
<name>A0A2T7DGG2_9POAL</name>
<comment type="subcellular location">
    <subcellularLocation>
        <location evidence="1">Nucleus</location>
    </subcellularLocation>
</comment>
<comment type="similarity">
    <text evidence="2">Belongs to the lin-54 family.</text>
</comment>
<dbReference type="Gramene" id="PUZ54672">
    <property type="protein sequence ID" value="PUZ54672"/>
    <property type="gene ID" value="GQ55_5G150500"/>
</dbReference>
<feature type="region of interest" description="Disordered" evidence="4">
    <location>
        <begin position="1"/>
        <end position="24"/>
    </location>
</feature>
<evidence type="ECO:0000256" key="2">
    <source>
        <dbReference type="ARBA" id="ARBA00007267"/>
    </source>
</evidence>